<evidence type="ECO:0000256" key="2">
    <source>
        <dbReference type="SAM" id="Phobius"/>
    </source>
</evidence>
<feature type="transmembrane region" description="Helical" evidence="2">
    <location>
        <begin position="94"/>
        <end position="116"/>
    </location>
</feature>
<proteinExistence type="predicted"/>
<keyword evidence="4" id="KW-1185">Reference proteome</keyword>
<keyword evidence="2" id="KW-0812">Transmembrane</keyword>
<feature type="region of interest" description="Disordered" evidence="1">
    <location>
        <begin position="21"/>
        <end position="84"/>
    </location>
</feature>
<keyword evidence="2" id="KW-0472">Membrane</keyword>
<reference evidence="3 4" key="1">
    <citation type="submission" date="2024-10" db="EMBL/GenBank/DDBJ databases">
        <authorList>
            <person name="Ratan Roy A."/>
            <person name="Morales Sandoval P.H."/>
            <person name="De Los Santos Villalobos S."/>
            <person name="Chakraborty S."/>
            <person name="Mukherjee J."/>
        </authorList>
    </citation>
    <scope>NUCLEOTIDE SEQUENCE [LARGE SCALE GENOMIC DNA]</scope>
    <source>
        <strain evidence="3 4">S1</strain>
    </source>
</reference>
<comment type="caution">
    <text evidence="3">The sequence shown here is derived from an EMBL/GenBank/DDBJ whole genome shotgun (WGS) entry which is preliminary data.</text>
</comment>
<feature type="compositionally biased region" description="Low complexity" evidence="1">
    <location>
        <begin position="46"/>
        <end position="81"/>
    </location>
</feature>
<evidence type="ECO:0000256" key="1">
    <source>
        <dbReference type="SAM" id="MobiDB-lite"/>
    </source>
</evidence>
<dbReference type="EMBL" id="JBHZOL010000013">
    <property type="protein sequence ID" value="MFE4105053.1"/>
    <property type="molecule type" value="Genomic_DNA"/>
</dbReference>
<sequence length="124" mass="12543">MGSYLPQSQIAIANGVSHLKPSQLLAHQGHPHAEDAPHPPSTPQETSANSPPAADPAATSEPAATPSGSSLESTSGSDPSLTAPVAQTSLADGLAFGLGESLLGLLVASPFLLMALRKYLQSRP</sequence>
<dbReference type="Proteomes" id="UP001600165">
    <property type="component" value="Unassembled WGS sequence"/>
</dbReference>
<keyword evidence="2" id="KW-1133">Transmembrane helix</keyword>
<gene>
    <name evidence="3" type="ORF">ACFVKH_02105</name>
</gene>
<organism evidence="3 4">
    <name type="scientific">Almyronema epifaneia S1</name>
    <dbReference type="NCBI Taxonomy" id="2991925"/>
    <lineage>
        <taxon>Bacteria</taxon>
        <taxon>Bacillati</taxon>
        <taxon>Cyanobacteriota</taxon>
        <taxon>Cyanophyceae</taxon>
        <taxon>Nodosilineales</taxon>
        <taxon>Nodosilineaceae</taxon>
        <taxon>Almyronema</taxon>
        <taxon>Almyronema epifaneia</taxon>
    </lineage>
</organism>
<dbReference type="RefSeq" id="WP_377960981.1">
    <property type="nucleotide sequence ID" value="NZ_JBHZOL010000013.1"/>
</dbReference>
<evidence type="ECO:0000313" key="3">
    <source>
        <dbReference type="EMBL" id="MFE4105053.1"/>
    </source>
</evidence>
<evidence type="ECO:0000313" key="4">
    <source>
        <dbReference type="Proteomes" id="UP001600165"/>
    </source>
</evidence>
<protein>
    <submittedName>
        <fullName evidence="3">Uncharacterized protein</fullName>
    </submittedName>
</protein>
<name>A0ABW6IA72_9CYAN</name>
<accession>A0ABW6IA72</accession>